<feature type="compositionally biased region" description="Basic residues" evidence="1">
    <location>
        <begin position="494"/>
        <end position="509"/>
    </location>
</feature>
<feature type="compositionally biased region" description="Low complexity" evidence="1">
    <location>
        <begin position="483"/>
        <end position="493"/>
    </location>
</feature>
<comment type="caution">
    <text evidence="2">The sequence shown here is derived from an EMBL/GenBank/DDBJ whole genome shotgun (WGS) entry which is preliminary data.</text>
</comment>
<keyword evidence="3" id="KW-1185">Reference proteome</keyword>
<reference evidence="2 3" key="1">
    <citation type="submission" date="2021-06" db="EMBL/GenBank/DDBJ databases">
        <title>Caerostris extrusa draft genome.</title>
        <authorList>
            <person name="Kono N."/>
            <person name="Arakawa K."/>
        </authorList>
    </citation>
    <scope>NUCLEOTIDE SEQUENCE [LARGE SCALE GENOMIC DNA]</scope>
</reference>
<evidence type="ECO:0000256" key="1">
    <source>
        <dbReference type="SAM" id="MobiDB-lite"/>
    </source>
</evidence>
<evidence type="ECO:0000313" key="3">
    <source>
        <dbReference type="Proteomes" id="UP001054945"/>
    </source>
</evidence>
<proteinExistence type="predicted"/>
<dbReference type="EMBL" id="BPLR01006794">
    <property type="protein sequence ID" value="GIY12443.1"/>
    <property type="molecule type" value="Genomic_DNA"/>
</dbReference>
<evidence type="ECO:0000313" key="2">
    <source>
        <dbReference type="EMBL" id="GIY12443.1"/>
    </source>
</evidence>
<sequence>MTSYPLTLRMTPSVCYLTFVPKLLLKARTFYQSPNPPLLQQVKMGMTSQTHMSETIDGIDDERSERLLVTVARGAKSPSRSSHYFSGVWQGVESYNSIYAQNAEVRIGVIEQDFSFAEVARALRLASVAVRRPLFCPKRVYPHDGVLEHKKFEDARTRKKDLCLAWLDVTNAFGALPHCAIDDAPVAAQVGGTFRNLINCIYEDCGTRFLTSEGLSENIKIGAGIKQGCTIKLHQHCLQSSRSNWASAEPNDPTAESMTLHISGVTPVDTRNSVFSINGEDISSLPESDFHKYLGKPIGFNPCPNYQSLSELAEIGMKLSTSSLAPWQRIDALKSFLYPAFQFPVRTGQFKKTDCEKVDKMPGKEMKATLNLPQKASNDYLYGHRQQGCIGRGRRRNANSATFIAESSIVASILVAHPYFLGKSIQLLFLWCPPVGVFPFWAYASPGCGFFVCLHFYSPSGGSVKSLPSTPKTVTFVAAAPEGSSGLSKPGSSKPRRSPPNKTSSKKSHSSPDLSTQYVEPSNITCIYCERDGFLTKMLLVSPQDQDSGDHDDLSYSGQYANDGNLVVRDGQSFVFRLPLVGAVQCPDCLDLFTGNEWFSIKGSIAKHLKFKQKNPYLCHPV</sequence>
<organism evidence="2 3">
    <name type="scientific">Caerostris extrusa</name>
    <name type="common">Bark spider</name>
    <name type="synonym">Caerostris bankana</name>
    <dbReference type="NCBI Taxonomy" id="172846"/>
    <lineage>
        <taxon>Eukaryota</taxon>
        <taxon>Metazoa</taxon>
        <taxon>Ecdysozoa</taxon>
        <taxon>Arthropoda</taxon>
        <taxon>Chelicerata</taxon>
        <taxon>Arachnida</taxon>
        <taxon>Araneae</taxon>
        <taxon>Araneomorphae</taxon>
        <taxon>Entelegynae</taxon>
        <taxon>Araneoidea</taxon>
        <taxon>Araneidae</taxon>
        <taxon>Caerostris</taxon>
    </lineage>
</organism>
<accession>A0AAV4QQV8</accession>
<name>A0AAV4QQV8_CAEEX</name>
<dbReference type="AlphaFoldDB" id="A0AAV4QQV8"/>
<gene>
    <name evidence="2" type="primary">PO21_10</name>
    <name evidence="2" type="ORF">CEXT_179201</name>
</gene>
<feature type="region of interest" description="Disordered" evidence="1">
    <location>
        <begin position="481"/>
        <end position="517"/>
    </location>
</feature>
<protein>
    <submittedName>
        <fullName evidence="2">Retrovirus-related Pol polyprotein from type-1 retrotransposable element R2</fullName>
    </submittedName>
</protein>
<dbReference type="Proteomes" id="UP001054945">
    <property type="component" value="Unassembled WGS sequence"/>
</dbReference>